<evidence type="ECO:0000313" key="1">
    <source>
        <dbReference type="EMBL" id="GCE94819.1"/>
    </source>
</evidence>
<evidence type="ECO:0000313" key="2">
    <source>
        <dbReference type="Proteomes" id="UP000326169"/>
    </source>
</evidence>
<keyword evidence="2" id="KW-1185">Reference proteome</keyword>
<dbReference type="Proteomes" id="UP000326169">
    <property type="component" value="Unassembled WGS sequence"/>
</dbReference>
<protein>
    <submittedName>
        <fullName evidence="1">Uncharacterized protein</fullName>
    </submittedName>
</protein>
<reference evidence="1 2" key="1">
    <citation type="journal article" date="2019" name="J Genomics">
        <title>The Draft Genome of a Hydrogen-producing Cyanobacterium, Arthrospira platensis NIES-46.</title>
        <authorList>
            <person name="Suzuki S."/>
            <person name="Yamaguchi H."/>
            <person name="Kawachi M."/>
        </authorList>
    </citation>
    <scope>NUCLEOTIDE SEQUENCE [LARGE SCALE GENOMIC DNA]</scope>
    <source>
        <strain evidence="1 2">NIES-46</strain>
    </source>
</reference>
<name>A0A5M3TBR0_LIMPL</name>
<sequence length="54" mass="6015">MGQLSLKQLPKIKFKFGDFPQPPPGGLTLTVIPDNGQSVNNQQFTLHAFTFVRD</sequence>
<accession>A0A5M3TBR0</accession>
<gene>
    <name evidence="1" type="ORF">NIES46_28790</name>
</gene>
<proteinExistence type="predicted"/>
<comment type="caution">
    <text evidence="1">The sequence shown here is derived from an EMBL/GenBank/DDBJ whole genome shotgun (WGS) entry which is preliminary data.</text>
</comment>
<dbReference type="EMBL" id="BIMW01000108">
    <property type="protein sequence ID" value="GCE94819.1"/>
    <property type="molecule type" value="Genomic_DNA"/>
</dbReference>
<organism evidence="1 2">
    <name type="scientific">Limnospira platensis NIES-46</name>
    <dbReference type="NCBI Taxonomy" id="1236695"/>
    <lineage>
        <taxon>Bacteria</taxon>
        <taxon>Bacillati</taxon>
        <taxon>Cyanobacteriota</taxon>
        <taxon>Cyanophyceae</taxon>
        <taxon>Oscillatoriophycideae</taxon>
        <taxon>Oscillatoriales</taxon>
        <taxon>Sirenicapillariaceae</taxon>
        <taxon>Limnospira</taxon>
    </lineage>
</organism>